<feature type="transmembrane region" description="Helical" evidence="1">
    <location>
        <begin position="92"/>
        <end position="113"/>
    </location>
</feature>
<feature type="transmembrane region" description="Helical" evidence="1">
    <location>
        <begin position="20"/>
        <end position="40"/>
    </location>
</feature>
<sequence>MEAKPIQLTPRTFMKSLNIIYWAILIGMLLIGCIIVLILESWDILMPSYADSFLIAVPLFTFLGVVLGRVLYKRKLDSLKSEKSLKAKMSGFQTALIIKFMLVEAPFVLGVVATISSSNVFYLMISGTLVMYFITLKPTKSKVIKDLDLDSQLILDFKNGLELMK</sequence>
<evidence type="ECO:0000313" key="3">
    <source>
        <dbReference type="Proteomes" id="UP000293952"/>
    </source>
</evidence>
<accession>A0A4Q4KJD1</accession>
<organism evidence="2 3">
    <name type="scientific">Brumimicrobium glaciale</name>
    <dbReference type="NCBI Taxonomy" id="200475"/>
    <lineage>
        <taxon>Bacteria</taxon>
        <taxon>Pseudomonadati</taxon>
        <taxon>Bacteroidota</taxon>
        <taxon>Flavobacteriia</taxon>
        <taxon>Flavobacteriales</taxon>
        <taxon>Crocinitomicaceae</taxon>
        <taxon>Brumimicrobium</taxon>
    </lineage>
</organism>
<reference evidence="2 3" key="1">
    <citation type="submission" date="2019-02" db="EMBL/GenBank/DDBJ databases">
        <title>Genome sequence of the sea-ice species Brumimicrobium glaciale.</title>
        <authorList>
            <person name="Bowman J.P."/>
        </authorList>
    </citation>
    <scope>NUCLEOTIDE SEQUENCE [LARGE SCALE GENOMIC DNA]</scope>
    <source>
        <strain evidence="2 3">IC156</strain>
    </source>
</reference>
<keyword evidence="1" id="KW-0812">Transmembrane</keyword>
<name>A0A4Q4KJD1_9FLAO</name>
<evidence type="ECO:0000313" key="2">
    <source>
        <dbReference type="EMBL" id="RYM33443.1"/>
    </source>
</evidence>
<dbReference type="EMBL" id="SETE01000004">
    <property type="protein sequence ID" value="RYM33443.1"/>
    <property type="molecule type" value="Genomic_DNA"/>
</dbReference>
<gene>
    <name evidence="2" type="ORF">ERX46_10910</name>
</gene>
<feature type="transmembrane region" description="Helical" evidence="1">
    <location>
        <begin position="119"/>
        <end position="136"/>
    </location>
</feature>
<dbReference type="PROSITE" id="PS51257">
    <property type="entry name" value="PROKAR_LIPOPROTEIN"/>
    <property type="match status" value="1"/>
</dbReference>
<dbReference type="OrthoDB" id="1151358at2"/>
<protein>
    <submittedName>
        <fullName evidence="2">Uncharacterized protein</fullName>
    </submittedName>
</protein>
<keyword evidence="1" id="KW-0472">Membrane</keyword>
<proteinExistence type="predicted"/>
<keyword evidence="3" id="KW-1185">Reference proteome</keyword>
<dbReference type="Proteomes" id="UP000293952">
    <property type="component" value="Unassembled WGS sequence"/>
</dbReference>
<feature type="transmembrane region" description="Helical" evidence="1">
    <location>
        <begin position="52"/>
        <end position="72"/>
    </location>
</feature>
<dbReference type="RefSeq" id="WP_130093903.1">
    <property type="nucleotide sequence ID" value="NZ_SETE01000004.1"/>
</dbReference>
<dbReference type="AlphaFoldDB" id="A0A4Q4KJD1"/>
<comment type="caution">
    <text evidence="2">The sequence shown here is derived from an EMBL/GenBank/DDBJ whole genome shotgun (WGS) entry which is preliminary data.</text>
</comment>
<keyword evidence="1" id="KW-1133">Transmembrane helix</keyword>
<evidence type="ECO:0000256" key="1">
    <source>
        <dbReference type="SAM" id="Phobius"/>
    </source>
</evidence>